<keyword evidence="1" id="KW-0805">Transcription regulation</keyword>
<dbReference type="PANTHER" id="PTHR38445:SF10">
    <property type="entry name" value="GNTR-FAMILY TRANSCRIPTIONAL REGULATOR"/>
    <property type="match status" value="1"/>
</dbReference>
<dbReference type="InterPro" id="IPR036388">
    <property type="entry name" value="WH-like_DNA-bd_sf"/>
</dbReference>
<reference evidence="5 6" key="1">
    <citation type="submission" date="2018-03" db="EMBL/GenBank/DDBJ databases">
        <authorList>
            <person name="Gulvik C.A."/>
        </authorList>
    </citation>
    <scope>NUCLEOTIDE SEQUENCE [LARGE SCALE GENOMIC DNA]</scope>
    <source>
        <strain evidence="5 6">JCM 31581</strain>
    </source>
</reference>
<accession>A0A429Z8I8</accession>
<proteinExistence type="predicted"/>
<evidence type="ECO:0000313" key="5">
    <source>
        <dbReference type="EMBL" id="RST90027.1"/>
    </source>
</evidence>
<organism evidence="5 6">
    <name type="scientific">Vagococcus humatus</name>
    <dbReference type="NCBI Taxonomy" id="1889241"/>
    <lineage>
        <taxon>Bacteria</taxon>
        <taxon>Bacillati</taxon>
        <taxon>Bacillota</taxon>
        <taxon>Bacilli</taxon>
        <taxon>Lactobacillales</taxon>
        <taxon>Enterococcaceae</taxon>
        <taxon>Vagococcus</taxon>
    </lineage>
</organism>
<dbReference type="CDD" id="cd07377">
    <property type="entry name" value="WHTH_GntR"/>
    <property type="match status" value="1"/>
</dbReference>
<evidence type="ECO:0000256" key="2">
    <source>
        <dbReference type="ARBA" id="ARBA00023125"/>
    </source>
</evidence>
<keyword evidence="6" id="KW-1185">Reference proteome</keyword>
<dbReference type="PROSITE" id="PS50949">
    <property type="entry name" value="HTH_GNTR"/>
    <property type="match status" value="1"/>
</dbReference>
<dbReference type="PANTHER" id="PTHR38445">
    <property type="entry name" value="HTH-TYPE TRANSCRIPTIONAL REPRESSOR YTRA"/>
    <property type="match status" value="1"/>
</dbReference>
<dbReference type="Gene3D" id="1.10.10.10">
    <property type="entry name" value="Winged helix-like DNA-binding domain superfamily/Winged helix DNA-binding domain"/>
    <property type="match status" value="1"/>
</dbReference>
<keyword evidence="3" id="KW-0804">Transcription</keyword>
<dbReference type="EMBL" id="PXZH01000001">
    <property type="protein sequence ID" value="RST90027.1"/>
    <property type="molecule type" value="Genomic_DNA"/>
</dbReference>
<gene>
    <name evidence="5" type="ORF">C7P63_02820</name>
</gene>
<dbReference type="Pfam" id="PF00392">
    <property type="entry name" value="GntR"/>
    <property type="match status" value="1"/>
</dbReference>
<dbReference type="Proteomes" id="UP000277864">
    <property type="component" value="Unassembled WGS sequence"/>
</dbReference>
<dbReference type="RefSeq" id="WP_125942643.1">
    <property type="nucleotide sequence ID" value="NZ_PXZH01000001.1"/>
</dbReference>
<evidence type="ECO:0000313" key="6">
    <source>
        <dbReference type="Proteomes" id="UP000277864"/>
    </source>
</evidence>
<dbReference type="GO" id="GO:0003677">
    <property type="term" value="F:DNA binding"/>
    <property type="evidence" value="ECO:0007669"/>
    <property type="project" value="UniProtKB-KW"/>
</dbReference>
<evidence type="ECO:0000256" key="1">
    <source>
        <dbReference type="ARBA" id="ARBA00023015"/>
    </source>
</evidence>
<dbReference type="SMART" id="SM00345">
    <property type="entry name" value="HTH_GNTR"/>
    <property type="match status" value="1"/>
</dbReference>
<comment type="caution">
    <text evidence="5">The sequence shown here is derived from an EMBL/GenBank/DDBJ whole genome shotgun (WGS) entry which is preliminary data.</text>
</comment>
<sequence>MEFNFDSTMPLYQQVATQIEAGILQKSFPANTQVPSTTDISTAYRLNPATVLKGMNLLVQEGILEKKRGLGMFVTPEASAIILAKRKKQFTQVTLQTFVNEAWQLDISKKDLQTLIESRYPNESTYH</sequence>
<name>A0A429Z8I8_9ENTE</name>
<dbReference type="InterPro" id="IPR000524">
    <property type="entry name" value="Tscrpt_reg_HTH_GntR"/>
</dbReference>
<keyword evidence="2" id="KW-0238">DNA-binding</keyword>
<dbReference type="InterPro" id="IPR036390">
    <property type="entry name" value="WH_DNA-bd_sf"/>
</dbReference>
<dbReference type="GO" id="GO:0003700">
    <property type="term" value="F:DNA-binding transcription factor activity"/>
    <property type="evidence" value="ECO:0007669"/>
    <property type="project" value="InterPro"/>
</dbReference>
<evidence type="ECO:0000256" key="3">
    <source>
        <dbReference type="ARBA" id="ARBA00023163"/>
    </source>
</evidence>
<dbReference type="AlphaFoldDB" id="A0A429Z8I8"/>
<protein>
    <submittedName>
        <fullName evidence="5">GntR family transcriptional regulator</fullName>
    </submittedName>
</protein>
<dbReference type="OrthoDB" id="9815017at2"/>
<feature type="domain" description="HTH gntR-type" evidence="4">
    <location>
        <begin position="9"/>
        <end position="77"/>
    </location>
</feature>
<evidence type="ECO:0000259" key="4">
    <source>
        <dbReference type="PROSITE" id="PS50949"/>
    </source>
</evidence>
<dbReference type="SUPFAM" id="SSF46785">
    <property type="entry name" value="Winged helix' DNA-binding domain"/>
    <property type="match status" value="1"/>
</dbReference>